<feature type="region of interest" description="Disordered" evidence="1">
    <location>
        <begin position="61"/>
        <end position="90"/>
    </location>
</feature>
<sequence>MLLWRRIDVLQSAGRLGQLGSERPHADILNQGGRVNEGSGWNHGHLVRIYDALDAWGAPPGDYTPTTAATPATPSSTNGNVDSDESENGLMDDDDFPDPMQDRDYLEFVLFQRGCAQRRREKGLNAVLCDRGSPCADCRQHEGSYVPRALWHFISDAALEHHVGNYLRIRPTLPAWQPSRQSNIQPPQLVFGVSSQSQDPATHSIGDTHLSAPEDDKVLPRESEGGPQDV</sequence>
<name>J0D5T5_AURST</name>
<feature type="compositionally biased region" description="Basic and acidic residues" evidence="1">
    <location>
        <begin position="212"/>
        <end position="224"/>
    </location>
</feature>
<dbReference type="EMBL" id="JH687989">
    <property type="protein sequence ID" value="EJD34170.1"/>
    <property type="molecule type" value="Genomic_DNA"/>
</dbReference>
<dbReference type="Proteomes" id="UP000006514">
    <property type="component" value="Unassembled WGS sequence"/>
</dbReference>
<keyword evidence="3" id="KW-1185">Reference proteome</keyword>
<accession>J0D5T5</accession>
<organism evidence="2 3">
    <name type="scientific">Auricularia subglabra (strain TFB-10046 / SS5)</name>
    <name type="common">White-rot fungus</name>
    <name type="synonym">Auricularia delicata (strain TFB10046)</name>
    <dbReference type="NCBI Taxonomy" id="717982"/>
    <lineage>
        <taxon>Eukaryota</taxon>
        <taxon>Fungi</taxon>
        <taxon>Dikarya</taxon>
        <taxon>Basidiomycota</taxon>
        <taxon>Agaricomycotina</taxon>
        <taxon>Agaricomycetes</taxon>
        <taxon>Auriculariales</taxon>
        <taxon>Auriculariaceae</taxon>
        <taxon>Auricularia</taxon>
    </lineage>
</organism>
<proteinExistence type="predicted"/>
<evidence type="ECO:0000313" key="2">
    <source>
        <dbReference type="EMBL" id="EJD34170.1"/>
    </source>
</evidence>
<evidence type="ECO:0000313" key="3">
    <source>
        <dbReference type="Proteomes" id="UP000006514"/>
    </source>
</evidence>
<feature type="region of interest" description="Disordered" evidence="1">
    <location>
        <begin position="193"/>
        <end position="230"/>
    </location>
</feature>
<reference evidence="3" key="1">
    <citation type="journal article" date="2012" name="Science">
        <title>The Paleozoic origin of enzymatic lignin decomposition reconstructed from 31 fungal genomes.</title>
        <authorList>
            <person name="Floudas D."/>
            <person name="Binder M."/>
            <person name="Riley R."/>
            <person name="Barry K."/>
            <person name="Blanchette R.A."/>
            <person name="Henrissat B."/>
            <person name="Martinez A.T."/>
            <person name="Otillar R."/>
            <person name="Spatafora J.W."/>
            <person name="Yadav J.S."/>
            <person name="Aerts A."/>
            <person name="Benoit I."/>
            <person name="Boyd A."/>
            <person name="Carlson A."/>
            <person name="Copeland A."/>
            <person name="Coutinho P.M."/>
            <person name="de Vries R.P."/>
            <person name="Ferreira P."/>
            <person name="Findley K."/>
            <person name="Foster B."/>
            <person name="Gaskell J."/>
            <person name="Glotzer D."/>
            <person name="Gorecki P."/>
            <person name="Heitman J."/>
            <person name="Hesse C."/>
            <person name="Hori C."/>
            <person name="Igarashi K."/>
            <person name="Jurgens J.A."/>
            <person name="Kallen N."/>
            <person name="Kersten P."/>
            <person name="Kohler A."/>
            <person name="Kuees U."/>
            <person name="Kumar T.K.A."/>
            <person name="Kuo A."/>
            <person name="LaButti K."/>
            <person name="Larrondo L.F."/>
            <person name="Lindquist E."/>
            <person name="Ling A."/>
            <person name="Lombard V."/>
            <person name="Lucas S."/>
            <person name="Lundell T."/>
            <person name="Martin R."/>
            <person name="McLaughlin D.J."/>
            <person name="Morgenstern I."/>
            <person name="Morin E."/>
            <person name="Murat C."/>
            <person name="Nagy L.G."/>
            <person name="Nolan M."/>
            <person name="Ohm R.A."/>
            <person name="Patyshakuliyeva A."/>
            <person name="Rokas A."/>
            <person name="Ruiz-Duenas F.J."/>
            <person name="Sabat G."/>
            <person name="Salamov A."/>
            <person name="Samejima M."/>
            <person name="Schmutz J."/>
            <person name="Slot J.C."/>
            <person name="St John F."/>
            <person name="Stenlid J."/>
            <person name="Sun H."/>
            <person name="Sun S."/>
            <person name="Syed K."/>
            <person name="Tsang A."/>
            <person name="Wiebenga A."/>
            <person name="Young D."/>
            <person name="Pisabarro A."/>
            <person name="Eastwood D.C."/>
            <person name="Martin F."/>
            <person name="Cullen D."/>
            <person name="Grigoriev I.V."/>
            <person name="Hibbett D.S."/>
        </authorList>
    </citation>
    <scope>NUCLEOTIDE SEQUENCE [LARGE SCALE GENOMIC DNA]</scope>
    <source>
        <strain evidence="3">TFB10046</strain>
    </source>
</reference>
<gene>
    <name evidence="2" type="ORF">AURDEDRAFT_176781</name>
</gene>
<protein>
    <submittedName>
        <fullName evidence="2">Uncharacterized protein</fullName>
    </submittedName>
</protein>
<dbReference type="AlphaFoldDB" id="J0D5T5"/>
<evidence type="ECO:0000256" key="1">
    <source>
        <dbReference type="SAM" id="MobiDB-lite"/>
    </source>
</evidence>
<feature type="compositionally biased region" description="Low complexity" evidence="1">
    <location>
        <begin position="64"/>
        <end position="77"/>
    </location>
</feature>
<dbReference type="InParanoid" id="J0D5T5"/>
<dbReference type="KEGG" id="adl:AURDEDRAFT_176781"/>